<accession>A0A1E2RYS9</accession>
<dbReference type="Pfam" id="PF00109">
    <property type="entry name" value="ketoacyl-synt"/>
    <property type="match status" value="1"/>
</dbReference>
<dbReference type="PROSITE" id="PS52004">
    <property type="entry name" value="KS3_2"/>
    <property type="match status" value="1"/>
</dbReference>
<reference evidence="9 10" key="1">
    <citation type="submission" date="2016-07" db="EMBL/GenBank/DDBJ databases">
        <title>Draft genome sequence of Methyloligella halotolerans C2T (VKM B-2706T=CCUG 61687T=DSM 25045T), a halotolerant polyhydroxybutyrate accumulating methylotroph.</title>
        <authorList>
            <person name="Vasilenko O.V."/>
            <person name="Doronina N.V."/>
            <person name="Poroshina M.N."/>
            <person name="Tarlachkov S.V."/>
            <person name="Trotsenko Y.A."/>
        </authorList>
    </citation>
    <scope>NUCLEOTIDE SEQUENCE [LARGE SCALE GENOMIC DNA]</scope>
    <source>
        <strain evidence="9 10">VKM B-2706</strain>
    </source>
</reference>
<dbReference type="Pfam" id="PF08659">
    <property type="entry name" value="KR"/>
    <property type="match status" value="1"/>
</dbReference>
<dbReference type="InterPro" id="IPR009081">
    <property type="entry name" value="PP-bd_ACP"/>
</dbReference>
<dbReference type="InterPro" id="IPR013968">
    <property type="entry name" value="PKS_KR"/>
</dbReference>
<comment type="caution">
    <text evidence="4">Lacks conserved residue(s) required for the propagation of feature annotation.</text>
</comment>
<sequence length="1295" mass="137756">MVYGARYRALTKVWRGEGRFLAEIARRSYDPDGEGEPTLDPALLDGALHAASALLAETELDVPLVPASLESFRLYGDLGDKLFSYGIGRPAKRKGEKRYDVTLFSPDGTVLAEFGGLTFRSAPNLRQGQGTNEALHLLQPSWVPSPLSPPRDPEGFIVLFDTDDTLFSELKETHPAFAANLRLVTPGKTFEVHGNDRLRMAANDDTHASLLWRTLQAEASPVSKLVFNIAADAASGGNALLNDGLVQDGLGGSEPGGVLETIETIRALCGQTGTPRFHIQMIVHGGDAAMPAASALAGLLRSVNLEIPTLSAQVDLVSFGGGARGEAMQAIMAASEPGITERRWRSGEPVSLEVSSAETITSAELPVRFGPDDLFIVTGGAGAVGSALCAELAERGVAKLAILGRSECTPAVEAVLAELAGSGCQAEYFSADCSDRDSLTAALTKIRASLGNPTGVLHCAGLLQDGFFLRQSVDDLISSAKAKIAGAHWLDALTADMDLRWFVLCSGLAGIGGNVGQSHYAFANRWLDGFAERRQAMAARGERNGRTVSIVWPLWQTESGMQGSLHLASRLAAAGLEAISPEEGRTLFMAALGRNLPIVIPVKGEAAKLSSFFGRAEPHVAQQPRSKPQLEPKSQSVPDSDVEIQVLQLLKDAIAEVTGTSAAKVDADAPMEVFGLDSIMVTEMAGLMESQFPELSKTAAFEARDLRGLAQLILREHPEQARALLPEDVPTEVEEAAEVPPTPAGFDAEPASRPHQIRDEDIAIIGLAGQYPGAETLEQFWEHLAEGHDLVTGLPPRWPDAAWPKGTQDDDAIYARWGSFLDDFDKFDPLFFGISPRDAERMDPQERLFLQTAWHAVEDAGYTPETLSGKRGRDRRRVGVLAGVMYGEYQMYGAAHGDSPAVPLTNSSYASIANRVSYCLDLDGPSLAVDSMCSSSLTAIHLACDLIRSKSCDAAIAGGVNLSLHPYKYRTLCELGFAASDGKCRSFGEGGDGYVPGEGVGAVLLKPLQDALRDNDHVYAVIKGSDIGHGGRSSGYTVPNGEAQADVIARAFERAGDAGPRVSYIEAHGTGTSLGDPIEIRGLTRALKDKLPDGARCPIGSVKSNIGHLESAAGIAAVTKVLLQMKHGKIAPSIHSDVLNANIDFGKTPFDVQTALGDWTPNGNAARVAAISSFAPAAAMRTLSWKKCLPRSSRQYGPESRRSSCSPAAIATRWSAILSASPPISKQNTVRLRKRTPMRSAQMATPRRRSQRPSSMAAAGFPIAAPSLRQAFPSFATGSPGFSIASTSRKASLPL</sequence>
<feature type="region of interest" description="Disordered" evidence="5">
    <location>
        <begin position="618"/>
        <end position="639"/>
    </location>
</feature>
<dbReference type="GO" id="GO:0071770">
    <property type="term" value="P:DIM/DIP cell wall layer assembly"/>
    <property type="evidence" value="ECO:0007669"/>
    <property type="project" value="TreeGrafter"/>
</dbReference>
<dbReference type="SUPFAM" id="SSF53901">
    <property type="entry name" value="Thiolase-like"/>
    <property type="match status" value="1"/>
</dbReference>
<evidence type="ECO:0000256" key="1">
    <source>
        <dbReference type="ARBA" id="ARBA00022450"/>
    </source>
</evidence>
<dbReference type="GO" id="GO:0005737">
    <property type="term" value="C:cytoplasm"/>
    <property type="evidence" value="ECO:0007669"/>
    <property type="project" value="TreeGrafter"/>
</dbReference>
<dbReference type="SUPFAM" id="SSF47336">
    <property type="entry name" value="ACP-like"/>
    <property type="match status" value="1"/>
</dbReference>
<gene>
    <name evidence="9" type="ORF">A7A08_01419</name>
</gene>
<dbReference type="SMART" id="SM00825">
    <property type="entry name" value="PKS_KS"/>
    <property type="match status" value="1"/>
</dbReference>
<feature type="domain" description="PKS/mFAS DH" evidence="8">
    <location>
        <begin position="1"/>
        <end position="128"/>
    </location>
</feature>
<dbReference type="SUPFAM" id="SSF51735">
    <property type="entry name" value="NAD(P)-binding Rossmann-fold domains"/>
    <property type="match status" value="2"/>
</dbReference>
<feature type="domain" description="Ketosynthase family 3 (KS3)" evidence="7">
    <location>
        <begin position="759"/>
        <end position="1187"/>
    </location>
</feature>
<evidence type="ECO:0000259" key="8">
    <source>
        <dbReference type="PROSITE" id="PS52019"/>
    </source>
</evidence>
<dbReference type="Pfam" id="PF14765">
    <property type="entry name" value="PS-DH"/>
    <property type="match status" value="1"/>
</dbReference>
<feature type="region of interest" description="Disordered" evidence="5">
    <location>
        <begin position="1225"/>
        <end position="1257"/>
    </location>
</feature>
<dbReference type="STRING" id="1177755.A7A08_01419"/>
<dbReference type="InterPro" id="IPR049900">
    <property type="entry name" value="PKS_mFAS_DH"/>
</dbReference>
<dbReference type="InterPro" id="IPR036736">
    <property type="entry name" value="ACP-like_sf"/>
</dbReference>
<dbReference type="Pfam" id="PF02801">
    <property type="entry name" value="Ketoacyl-synt_C"/>
    <property type="match status" value="1"/>
</dbReference>
<evidence type="ECO:0000256" key="4">
    <source>
        <dbReference type="PROSITE-ProRule" id="PRU01363"/>
    </source>
</evidence>
<dbReference type="PROSITE" id="PS52019">
    <property type="entry name" value="PKS_MFAS_DH"/>
    <property type="match status" value="1"/>
</dbReference>
<dbReference type="Gene3D" id="3.40.47.10">
    <property type="match status" value="1"/>
</dbReference>
<feature type="region of interest" description="N-terminal hotdog fold" evidence="4">
    <location>
        <position position="1"/>
    </location>
</feature>
<dbReference type="GO" id="GO:0005886">
    <property type="term" value="C:plasma membrane"/>
    <property type="evidence" value="ECO:0007669"/>
    <property type="project" value="TreeGrafter"/>
</dbReference>
<dbReference type="SMART" id="SM00823">
    <property type="entry name" value="PKS_PP"/>
    <property type="match status" value="1"/>
</dbReference>
<dbReference type="InterPro" id="IPR020806">
    <property type="entry name" value="PKS_PP-bd"/>
</dbReference>
<dbReference type="RefSeq" id="WP_069094761.1">
    <property type="nucleotide sequence ID" value="NZ_MASI01000003.1"/>
</dbReference>
<keyword evidence="2" id="KW-0597">Phosphoprotein</keyword>
<dbReference type="PANTHER" id="PTHR43775:SF37">
    <property type="entry name" value="SI:DKEY-61P9.11"/>
    <property type="match status" value="1"/>
</dbReference>
<evidence type="ECO:0000313" key="9">
    <source>
        <dbReference type="EMBL" id="ODA67387.1"/>
    </source>
</evidence>
<dbReference type="PATRIC" id="fig|1177755.3.peg.1421"/>
<dbReference type="PANTHER" id="PTHR43775">
    <property type="entry name" value="FATTY ACID SYNTHASE"/>
    <property type="match status" value="1"/>
</dbReference>
<dbReference type="InterPro" id="IPR049490">
    <property type="entry name" value="C883_1060-like_KR_N"/>
</dbReference>
<dbReference type="Proteomes" id="UP000095087">
    <property type="component" value="Unassembled WGS sequence"/>
</dbReference>
<evidence type="ECO:0000313" key="10">
    <source>
        <dbReference type="Proteomes" id="UP000095087"/>
    </source>
</evidence>
<dbReference type="GO" id="GO:0004312">
    <property type="term" value="F:fatty acid synthase activity"/>
    <property type="evidence" value="ECO:0007669"/>
    <property type="project" value="TreeGrafter"/>
</dbReference>
<dbReference type="GO" id="GO:0006633">
    <property type="term" value="P:fatty acid biosynthetic process"/>
    <property type="evidence" value="ECO:0007669"/>
    <property type="project" value="TreeGrafter"/>
</dbReference>
<dbReference type="GO" id="GO:0031177">
    <property type="term" value="F:phosphopantetheine binding"/>
    <property type="evidence" value="ECO:0007669"/>
    <property type="project" value="InterPro"/>
</dbReference>
<evidence type="ECO:0000256" key="5">
    <source>
        <dbReference type="SAM" id="MobiDB-lite"/>
    </source>
</evidence>
<dbReference type="Pfam" id="PF00550">
    <property type="entry name" value="PP-binding"/>
    <property type="match status" value="1"/>
</dbReference>
<keyword evidence="3" id="KW-0808">Transferase</keyword>
<protein>
    <submittedName>
        <fullName evidence="9">Polyketide synthase PksL</fullName>
    </submittedName>
</protein>
<feature type="region of interest" description="C-terminal hotdog fold" evidence="4">
    <location>
        <begin position="1"/>
        <end position="128"/>
    </location>
</feature>
<evidence type="ECO:0000256" key="2">
    <source>
        <dbReference type="ARBA" id="ARBA00022553"/>
    </source>
</evidence>
<dbReference type="Gene3D" id="1.10.1200.10">
    <property type="entry name" value="ACP-like"/>
    <property type="match status" value="1"/>
</dbReference>
<dbReference type="EMBL" id="MASI01000003">
    <property type="protein sequence ID" value="ODA67387.1"/>
    <property type="molecule type" value="Genomic_DNA"/>
</dbReference>
<dbReference type="InterPro" id="IPR050091">
    <property type="entry name" value="PKS_NRPS_Biosynth_Enz"/>
</dbReference>
<dbReference type="SMART" id="SM00822">
    <property type="entry name" value="PKS_KR"/>
    <property type="match status" value="1"/>
</dbReference>
<dbReference type="Gene3D" id="3.40.50.720">
    <property type="entry name" value="NAD(P)-binding Rossmann-like Domain"/>
    <property type="match status" value="1"/>
</dbReference>
<dbReference type="InterPro" id="IPR016039">
    <property type="entry name" value="Thiolase-like"/>
</dbReference>
<evidence type="ECO:0000259" key="6">
    <source>
        <dbReference type="PROSITE" id="PS50075"/>
    </source>
</evidence>
<dbReference type="InterPro" id="IPR036291">
    <property type="entry name" value="NAD(P)-bd_dom_sf"/>
</dbReference>
<organism evidence="9 10">
    <name type="scientific">Methyloligella halotolerans</name>
    <dbReference type="NCBI Taxonomy" id="1177755"/>
    <lineage>
        <taxon>Bacteria</taxon>
        <taxon>Pseudomonadati</taxon>
        <taxon>Pseudomonadota</taxon>
        <taxon>Alphaproteobacteria</taxon>
        <taxon>Hyphomicrobiales</taxon>
        <taxon>Hyphomicrobiaceae</taxon>
        <taxon>Methyloligella</taxon>
    </lineage>
</organism>
<dbReference type="CDD" id="cd08953">
    <property type="entry name" value="KR_2_SDR_x"/>
    <property type="match status" value="1"/>
</dbReference>
<dbReference type="OrthoDB" id="9778690at2"/>
<dbReference type="InterPro" id="IPR049551">
    <property type="entry name" value="PKS_DH_C"/>
</dbReference>
<dbReference type="InterPro" id="IPR014030">
    <property type="entry name" value="Ketoacyl_synth_N"/>
</dbReference>
<dbReference type="InterPro" id="IPR020841">
    <property type="entry name" value="PKS_Beta-ketoAc_synthase_dom"/>
</dbReference>
<dbReference type="InterPro" id="IPR014031">
    <property type="entry name" value="Ketoacyl_synth_C"/>
</dbReference>
<name>A0A1E2RYS9_9HYPH</name>
<feature type="domain" description="Carrier" evidence="6">
    <location>
        <begin position="641"/>
        <end position="717"/>
    </location>
</feature>
<evidence type="ECO:0000259" key="7">
    <source>
        <dbReference type="PROSITE" id="PS52004"/>
    </source>
</evidence>
<keyword evidence="1" id="KW-0596">Phosphopantetheine</keyword>
<dbReference type="InterPro" id="IPR042104">
    <property type="entry name" value="PKS_dehydratase_sf"/>
</dbReference>
<proteinExistence type="predicted"/>
<comment type="caution">
    <text evidence="9">The sequence shown here is derived from an EMBL/GenBank/DDBJ whole genome shotgun (WGS) entry which is preliminary data.</text>
</comment>
<evidence type="ECO:0000256" key="3">
    <source>
        <dbReference type="ARBA" id="ARBA00022679"/>
    </source>
</evidence>
<dbReference type="CDD" id="cd00833">
    <property type="entry name" value="PKS"/>
    <property type="match status" value="1"/>
</dbReference>
<dbReference type="Pfam" id="PF21394">
    <property type="entry name" value="Beta-ketacyl_N"/>
    <property type="match status" value="1"/>
</dbReference>
<dbReference type="PROSITE" id="PS50075">
    <property type="entry name" value="CARRIER"/>
    <property type="match status" value="1"/>
</dbReference>
<dbReference type="Gene3D" id="3.10.129.110">
    <property type="entry name" value="Polyketide synthase dehydratase"/>
    <property type="match status" value="1"/>
</dbReference>
<dbReference type="InterPro" id="IPR057326">
    <property type="entry name" value="KR_dom"/>
</dbReference>
<keyword evidence="10" id="KW-1185">Reference proteome</keyword>